<dbReference type="RefSeq" id="WP_148135771.1">
    <property type="nucleotide sequence ID" value="NZ_CP017634.1"/>
</dbReference>
<dbReference type="Gene3D" id="3.40.640.10">
    <property type="entry name" value="Type I PLP-dependent aspartate aminotransferase-like (Major domain)"/>
    <property type="match status" value="1"/>
</dbReference>
<dbReference type="Gene3D" id="3.90.100.10">
    <property type="entry name" value="Orn/Lys/Arg decarboxylase, C-terminal domain"/>
    <property type="match status" value="1"/>
</dbReference>
<keyword evidence="3" id="KW-0210">Decarboxylase</keyword>
<sequence length="484" mass="52206">MFNGNQNKAPLVEALSQYSKQGFASFHMPGHKGGAGVLKEWQHLLGLPAFSIDLTEVEGLDDLHHPTGPIRQAQELAADLMGAQAAFFLTNGVSAGIHALIMALCGPGDKIILPRHAHRSAYGALILSGAMPVYVRPSLHPDLGIPVGVRVSDIASALDTHPESRCLFMVHPTYHGCASDLAAIVQLARQRGVKVIADEAHGAHFQFSPEFPAPALQCGVSASVQGWHKTMGSLTQSALLLTKDQDLDAGGYLRILQSTSPSYLLMGSLDAARKYWAQDGKVMGEKILHLACNFRHKIAGLKGISCLDRESIKSPVLAGLDQTKLMLNGWDLGLNGFQLAYELRKRYGIEPEMAAYEGVTLMVTIGDNEEKLNHLAHALKEIAGRFPVKKMPRPPVWDYSLIPEIKLLPGQAFKAKKKAISVRAAAGEIAGEFICPYPPGIPLVAPGEVISRETIGIMERIRKWGGQIQGPDDSSGRTVRVVAG</sequence>
<dbReference type="InterPro" id="IPR000310">
    <property type="entry name" value="Orn/Lys/Arg_deCO2ase_major_dom"/>
</dbReference>
<comment type="similarity">
    <text evidence="2">Belongs to the Orn/Lys/Arg decarboxylase class-I family.</text>
</comment>
<dbReference type="GO" id="GO:0016831">
    <property type="term" value="F:carboxy-lyase activity"/>
    <property type="evidence" value="ECO:0007669"/>
    <property type="project" value="UniProtKB-KW"/>
</dbReference>
<proteinExistence type="inferred from homology"/>
<dbReference type="Proteomes" id="UP000323521">
    <property type="component" value="Chromosome"/>
</dbReference>
<dbReference type="PANTHER" id="PTHR43277:SF4">
    <property type="entry name" value="ARGININE DECARBOXYLASE"/>
    <property type="match status" value="1"/>
</dbReference>
<evidence type="ECO:0000259" key="7">
    <source>
        <dbReference type="Pfam" id="PF03711"/>
    </source>
</evidence>
<dbReference type="InterPro" id="IPR052357">
    <property type="entry name" value="Orn_Lys_Arg_decarboxylase-I"/>
</dbReference>
<feature type="domain" description="Orn/Lys/Arg decarboxylase C-terminal" evidence="7">
    <location>
        <begin position="402"/>
        <end position="458"/>
    </location>
</feature>
<dbReference type="AlphaFoldDB" id="A0A3G1KVE9"/>
<dbReference type="InterPro" id="IPR015424">
    <property type="entry name" value="PyrdxlP-dep_Trfase"/>
</dbReference>
<evidence type="ECO:0000256" key="2">
    <source>
        <dbReference type="ARBA" id="ARBA00010671"/>
    </source>
</evidence>
<dbReference type="InterPro" id="IPR015421">
    <property type="entry name" value="PyrdxlP-dep_Trfase_major"/>
</dbReference>
<dbReference type="InterPro" id="IPR008286">
    <property type="entry name" value="Prn/Lys/Arg_de-COase_C"/>
</dbReference>
<evidence type="ECO:0000256" key="1">
    <source>
        <dbReference type="ARBA" id="ARBA00001933"/>
    </source>
</evidence>
<dbReference type="SUPFAM" id="SSF53383">
    <property type="entry name" value="PLP-dependent transferases"/>
    <property type="match status" value="1"/>
</dbReference>
<comment type="cofactor">
    <cofactor evidence="1">
        <name>pyridoxal 5'-phosphate</name>
        <dbReference type="ChEBI" id="CHEBI:597326"/>
    </cofactor>
</comment>
<evidence type="ECO:0008006" key="10">
    <source>
        <dbReference type="Google" id="ProtNLM"/>
    </source>
</evidence>
<protein>
    <recommendedName>
        <fullName evidence="10">Aminotransferase class I/II-fold pyridoxal phosphate-dependent enzyme</fullName>
    </recommendedName>
</protein>
<dbReference type="SUPFAM" id="SSF55904">
    <property type="entry name" value="Ornithine decarboxylase C-terminal domain"/>
    <property type="match status" value="1"/>
</dbReference>
<name>A0A3G1KVE9_FORW1</name>
<keyword evidence="5" id="KW-0456">Lyase</keyword>
<evidence type="ECO:0000313" key="8">
    <source>
        <dbReference type="EMBL" id="ATW26458.1"/>
    </source>
</evidence>
<organism evidence="8 9">
    <name type="scientific">Formimonas warabiya</name>
    <dbReference type="NCBI Taxonomy" id="1761012"/>
    <lineage>
        <taxon>Bacteria</taxon>
        <taxon>Bacillati</taxon>
        <taxon>Bacillota</taxon>
        <taxon>Clostridia</taxon>
        <taxon>Eubacteriales</taxon>
        <taxon>Peptococcaceae</taxon>
        <taxon>Candidatus Formimonas</taxon>
    </lineage>
</organism>
<feature type="domain" description="Orn/Lys/Arg decarboxylases family 1 pyridoxal-P attachment site" evidence="6">
    <location>
        <begin position="10"/>
        <end position="314"/>
    </location>
</feature>
<dbReference type="OrthoDB" id="9815233at2"/>
<dbReference type="KEGG" id="fwa:DCMF_18415"/>
<reference evidence="8 9" key="1">
    <citation type="submission" date="2016-10" db="EMBL/GenBank/DDBJ databases">
        <title>Complete Genome Sequence of Peptococcaceae strain DCMF.</title>
        <authorList>
            <person name="Edwards R.J."/>
            <person name="Holland S.I."/>
            <person name="Deshpande N.P."/>
            <person name="Wong Y.K."/>
            <person name="Ertan H."/>
            <person name="Manefield M."/>
            <person name="Russell T.L."/>
            <person name="Lee M.J."/>
        </authorList>
    </citation>
    <scope>NUCLEOTIDE SEQUENCE [LARGE SCALE GENOMIC DNA]</scope>
    <source>
        <strain evidence="8 9">DCMF</strain>
    </source>
</reference>
<dbReference type="PANTHER" id="PTHR43277">
    <property type="entry name" value="ARGININE DECARBOXYLASE"/>
    <property type="match status" value="1"/>
</dbReference>
<keyword evidence="9" id="KW-1185">Reference proteome</keyword>
<dbReference type="InterPro" id="IPR036633">
    <property type="entry name" value="Prn/Lys/Arg_de-COase_C_sf"/>
</dbReference>
<dbReference type="Pfam" id="PF01276">
    <property type="entry name" value="OKR_DC_1"/>
    <property type="match status" value="1"/>
</dbReference>
<evidence type="ECO:0000313" key="9">
    <source>
        <dbReference type="Proteomes" id="UP000323521"/>
    </source>
</evidence>
<accession>A0A3G1KVE9</accession>
<keyword evidence="4" id="KW-0663">Pyridoxal phosphate</keyword>
<gene>
    <name evidence="8" type="ORF">DCMF_18415</name>
</gene>
<dbReference type="EMBL" id="CP017634">
    <property type="protein sequence ID" value="ATW26458.1"/>
    <property type="molecule type" value="Genomic_DNA"/>
</dbReference>
<evidence type="ECO:0000256" key="3">
    <source>
        <dbReference type="ARBA" id="ARBA00022793"/>
    </source>
</evidence>
<evidence type="ECO:0000256" key="4">
    <source>
        <dbReference type="ARBA" id="ARBA00022898"/>
    </source>
</evidence>
<dbReference type="Pfam" id="PF03711">
    <property type="entry name" value="OKR_DC_1_C"/>
    <property type="match status" value="1"/>
</dbReference>
<evidence type="ECO:0000256" key="5">
    <source>
        <dbReference type="ARBA" id="ARBA00023239"/>
    </source>
</evidence>
<evidence type="ECO:0000259" key="6">
    <source>
        <dbReference type="Pfam" id="PF01276"/>
    </source>
</evidence>